<dbReference type="AlphaFoldDB" id="A0A444J3N6"/>
<reference evidence="3 4" key="1">
    <citation type="submission" date="2017-01" db="EMBL/GenBank/DDBJ databases">
        <title>The cable genome- insights into the physiology and evolution of filamentous bacteria capable of sulfide oxidation via long distance electron transfer.</title>
        <authorList>
            <person name="Schreiber L."/>
            <person name="Bjerg J.T."/>
            <person name="Boggild A."/>
            <person name="Van De Vossenberg J."/>
            <person name="Meysman F."/>
            <person name="Nielsen L.P."/>
            <person name="Schramm A."/>
            <person name="Kjeldsen K.U."/>
        </authorList>
    </citation>
    <scope>NUCLEOTIDE SEQUENCE [LARGE SCALE GENOMIC DNA]</scope>
    <source>
        <strain evidence="3">MCF</strain>
    </source>
</reference>
<feature type="non-terminal residue" evidence="3">
    <location>
        <position position="70"/>
    </location>
</feature>
<name>A0A444J3N6_9BACT</name>
<dbReference type="Gene3D" id="3.65.10.10">
    <property type="entry name" value="Enolpyruvate transferase domain"/>
    <property type="match status" value="1"/>
</dbReference>
<dbReference type="SUPFAM" id="SSF55205">
    <property type="entry name" value="EPT/RTPC-like"/>
    <property type="match status" value="1"/>
</dbReference>
<evidence type="ECO:0000313" key="4">
    <source>
        <dbReference type="Proteomes" id="UP000287853"/>
    </source>
</evidence>
<keyword evidence="4" id="KW-1185">Reference proteome</keyword>
<dbReference type="Pfam" id="PF00275">
    <property type="entry name" value="EPSP_synthase"/>
    <property type="match status" value="1"/>
</dbReference>
<dbReference type="InterPro" id="IPR036968">
    <property type="entry name" value="Enolpyruvate_Tfrase_sf"/>
</dbReference>
<dbReference type="InterPro" id="IPR001986">
    <property type="entry name" value="Enolpyruvate_Tfrase_dom"/>
</dbReference>
<organism evidence="3 4">
    <name type="scientific">Candidatus Electrothrix aarhusensis</name>
    <dbReference type="NCBI Taxonomy" id="1859131"/>
    <lineage>
        <taxon>Bacteria</taxon>
        <taxon>Pseudomonadati</taxon>
        <taxon>Thermodesulfobacteriota</taxon>
        <taxon>Desulfobulbia</taxon>
        <taxon>Desulfobulbales</taxon>
        <taxon>Desulfobulbaceae</taxon>
        <taxon>Candidatus Electrothrix</taxon>
    </lineage>
</organism>
<protein>
    <submittedName>
        <fullName evidence="3">EPSP synthase (3-phosphoshikimate 1-carboxyvinyltransferase)</fullName>
    </submittedName>
</protein>
<gene>
    <name evidence="3" type="ORF">H206_00490</name>
</gene>
<accession>A0A444J3N6</accession>
<dbReference type="EMBL" id="MTKO01000034">
    <property type="protein sequence ID" value="RWX47500.1"/>
    <property type="molecule type" value="Genomic_DNA"/>
</dbReference>
<proteinExistence type="predicted"/>
<dbReference type="GO" id="GO:0016765">
    <property type="term" value="F:transferase activity, transferring alkyl or aryl (other than methyl) groups"/>
    <property type="evidence" value="ECO:0007669"/>
    <property type="project" value="InterPro"/>
</dbReference>
<evidence type="ECO:0000256" key="1">
    <source>
        <dbReference type="ARBA" id="ARBA00022679"/>
    </source>
</evidence>
<keyword evidence="1 3" id="KW-0808">Transferase</keyword>
<evidence type="ECO:0000313" key="3">
    <source>
        <dbReference type="EMBL" id="RWX47500.1"/>
    </source>
</evidence>
<dbReference type="Proteomes" id="UP000287853">
    <property type="component" value="Unassembled WGS sequence"/>
</dbReference>
<comment type="caution">
    <text evidence="3">The sequence shown here is derived from an EMBL/GenBank/DDBJ whole genome shotgun (WGS) entry which is preliminary data.</text>
</comment>
<feature type="domain" description="Enolpyruvate transferase" evidence="2">
    <location>
        <begin position="39"/>
        <end position="70"/>
    </location>
</feature>
<sequence>MQVRPCGIRHKEVRYFQLTPLSQHFYKKKLNKDIMREITPVDTIDAIVHVPGSKSLTQRALIAAALAKGE</sequence>
<evidence type="ECO:0000259" key="2">
    <source>
        <dbReference type="Pfam" id="PF00275"/>
    </source>
</evidence>
<dbReference type="InterPro" id="IPR013792">
    <property type="entry name" value="RNA3'P_cycl/enolpyr_Trfase_a/b"/>
</dbReference>